<evidence type="ECO:0000256" key="4">
    <source>
        <dbReference type="ARBA" id="ARBA00023242"/>
    </source>
</evidence>
<evidence type="ECO:0000256" key="1">
    <source>
        <dbReference type="ARBA" id="ARBA00004123"/>
    </source>
</evidence>
<name>A0AA89AIA1_9ASTE</name>
<dbReference type="AlphaFoldDB" id="A0AA89AIA1"/>
<reference evidence="6" key="1">
    <citation type="submission" date="2022-12" db="EMBL/GenBank/DDBJ databases">
        <title>Draft genome assemblies for two species of Escallonia (Escalloniales).</title>
        <authorList>
            <person name="Chanderbali A."/>
            <person name="Dervinis C."/>
            <person name="Anghel I."/>
            <person name="Soltis D."/>
            <person name="Soltis P."/>
            <person name="Zapata F."/>
        </authorList>
    </citation>
    <scope>NUCLEOTIDE SEQUENCE</scope>
    <source>
        <strain evidence="6">UCBG64.0493</strain>
        <tissue evidence="6">Leaf</tissue>
    </source>
</reference>
<keyword evidence="4" id="KW-0539">Nucleus</keyword>
<evidence type="ECO:0000313" key="6">
    <source>
        <dbReference type="EMBL" id="KAK3003107.1"/>
    </source>
</evidence>
<keyword evidence="3" id="KW-0804">Transcription</keyword>
<evidence type="ECO:0000256" key="2">
    <source>
        <dbReference type="ARBA" id="ARBA00023015"/>
    </source>
</evidence>
<evidence type="ECO:0000313" key="7">
    <source>
        <dbReference type="Proteomes" id="UP001188597"/>
    </source>
</evidence>
<sequence>MILKGGDLLLSNTGLLGVVCSCHSLHMSISKFSEHSGLRDVNPGIGIHMDSGETIAQWRKVYFHKFGIRVPEDHSGWDWPEGFSAAAASVTCSVTVPKMSRISEVSNFSGPAGLSLASGQARNNIVCSNNTYTDLRSANEVLHNEKQRNAADSWNFLNGFVGTSDNYVNTLANKQIVECPMSECSTMSKLVGLRGPDNDSQSISTYIGSISKSGNSYVSLSTLQNLKTPSKDSDIFRYNNMKNGDIFDGATISSNIELRLGQPSQQSHTLGNSNLPAFGSHLIGIHDHAQKSLVPEQSIYNTGNMDGRQHFPFTADTAKSVIRRERSQLNLVNHASGVAGAADAYRTEEVKADLARGSLISMLYSYLESPPQGEDPSKATNNAVNKGQFIRGNPLCESHTGKSDWKDSPWDKGNRTKIRYNSNELGIHKHVDKGKEVGCATDGTSFGTVSNLGYPYNHNGNLSSSRAFASEADRYTSPAVHDKSSYPCQLSNMITNASDVREPLNYLGKTSCVACRGHLDQSVPGPINSPIDSGPILSSNAVSMGISSTISVAPNLTPSMLNKDGTGATPYMHGSLRMFALRDMLEIPNQDCASASFGRNQEKNILNNSCDVNSKNRIVSKPQNSGVSYLMGENNEKLAPVA</sequence>
<dbReference type="PANTHER" id="PTHR45838">
    <property type="entry name" value="HISTONE-LYSINE-N-METHYLTRANSFERASE 2 KMT2 FAMILY MEMBER"/>
    <property type="match status" value="1"/>
</dbReference>
<dbReference type="EMBL" id="JAVXUP010002469">
    <property type="protein sequence ID" value="KAK3003107.1"/>
    <property type="molecule type" value="Genomic_DNA"/>
</dbReference>
<evidence type="ECO:0000256" key="3">
    <source>
        <dbReference type="ARBA" id="ARBA00023163"/>
    </source>
</evidence>
<keyword evidence="2" id="KW-0805">Transcription regulation</keyword>
<comment type="caution">
    <text evidence="6">The sequence shown here is derived from an EMBL/GenBank/DDBJ whole genome shotgun (WGS) entry which is preliminary data.</text>
</comment>
<evidence type="ECO:0000259" key="5">
    <source>
        <dbReference type="Pfam" id="PF16135"/>
    </source>
</evidence>
<dbReference type="GO" id="GO:0035097">
    <property type="term" value="C:histone methyltransferase complex"/>
    <property type="evidence" value="ECO:0007669"/>
    <property type="project" value="TreeGrafter"/>
</dbReference>
<keyword evidence="7" id="KW-1185">Reference proteome</keyword>
<dbReference type="Proteomes" id="UP001188597">
    <property type="component" value="Unassembled WGS sequence"/>
</dbReference>
<gene>
    <name evidence="6" type="ORF">RJ639_019789</name>
</gene>
<dbReference type="Pfam" id="PF16135">
    <property type="entry name" value="TDBD"/>
    <property type="match status" value="1"/>
</dbReference>
<dbReference type="InterPro" id="IPR032308">
    <property type="entry name" value="TDBD"/>
</dbReference>
<feature type="non-terminal residue" evidence="6">
    <location>
        <position position="1"/>
    </location>
</feature>
<comment type="subcellular location">
    <subcellularLocation>
        <location evidence="1">Nucleus</location>
    </subcellularLocation>
</comment>
<dbReference type="PANTHER" id="PTHR45838:SF4">
    <property type="entry name" value="HISTONE-LYSINE N-METHYLTRANSFERASE TRITHORAX"/>
    <property type="match status" value="1"/>
</dbReference>
<protein>
    <recommendedName>
        <fullName evidence="5">Tify domain-containing protein</fullName>
    </recommendedName>
</protein>
<feature type="domain" description="Tify" evidence="5">
    <location>
        <begin position="14"/>
        <end position="60"/>
    </location>
</feature>
<organism evidence="6 7">
    <name type="scientific">Escallonia herrerae</name>
    <dbReference type="NCBI Taxonomy" id="1293975"/>
    <lineage>
        <taxon>Eukaryota</taxon>
        <taxon>Viridiplantae</taxon>
        <taxon>Streptophyta</taxon>
        <taxon>Embryophyta</taxon>
        <taxon>Tracheophyta</taxon>
        <taxon>Spermatophyta</taxon>
        <taxon>Magnoliopsida</taxon>
        <taxon>eudicotyledons</taxon>
        <taxon>Gunneridae</taxon>
        <taxon>Pentapetalae</taxon>
        <taxon>asterids</taxon>
        <taxon>campanulids</taxon>
        <taxon>Escalloniales</taxon>
        <taxon>Escalloniaceae</taxon>
        <taxon>Escallonia</taxon>
    </lineage>
</organism>
<accession>A0AA89AIA1</accession>
<proteinExistence type="predicted"/>
<dbReference type="GO" id="GO:0045893">
    <property type="term" value="P:positive regulation of DNA-templated transcription"/>
    <property type="evidence" value="ECO:0007669"/>
    <property type="project" value="TreeGrafter"/>
</dbReference>
<dbReference type="GO" id="GO:0042800">
    <property type="term" value="F:histone H3K4 methyltransferase activity"/>
    <property type="evidence" value="ECO:0007669"/>
    <property type="project" value="TreeGrafter"/>
</dbReference>
<dbReference type="PROSITE" id="PS51257">
    <property type="entry name" value="PROKAR_LIPOPROTEIN"/>
    <property type="match status" value="1"/>
</dbReference>